<accession>A0A2C8CV12</accession>
<proteinExistence type="predicted"/>
<dbReference type="Pfam" id="PF12245">
    <property type="entry name" value="Big_3_2"/>
    <property type="match status" value="1"/>
</dbReference>
<name>A0A2C8CV12_YERPE</name>
<evidence type="ECO:0000256" key="1">
    <source>
        <dbReference type="SAM" id="SignalP"/>
    </source>
</evidence>
<feature type="signal peptide" evidence="1">
    <location>
        <begin position="1"/>
        <end position="21"/>
    </location>
</feature>
<dbReference type="InterPro" id="IPR022038">
    <property type="entry name" value="Ig-like_bact"/>
</dbReference>
<evidence type="ECO:0008006" key="5">
    <source>
        <dbReference type="Google" id="ProtNLM"/>
    </source>
</evidence>
<feature type="domain" description="DUF4165" evidence="3">
    <location>
        <begin position="20"/>
        <end position="138"/>
    </location>
</feature>
<evidence type="ECO:0000259" key="2">
    <source>
        <dbReference type="Pfam" id="PF12245"/>
    </source>
</evidence>
<keyword evidence="1" id="KW-0732">Signal</keyword>
<evidence type="ECO:0000259" key="3">
    <source>
        <dbReference type="Pfam" id="PF13752"/>
    </source>
</evidence>
<protein>
    <recommendedName>
        <fullName evidence="5">DUF4165 domain-containing protein</fullName>
    </recommendedName>
</protein>
<keyword evidence="4" id="KW-0614">Plasmid</keyword>
<feature type="chain" id="PRO_5012722437" description="DUF4165 domain-containing protein" evidence="1">
    <location>
        <begin position="22"/>
        <end position="202"/>
    </location>
</feature>
<reference evidence="4" key="1">
    <citation type="submission" date="2017-04" db="EMBL/GenBank/DDBJ databases">
        <authorList>
            <person name="Afonso C.L."/>
            <person name="Miller P.J."/>
            <person name="Scott M.A."/>
            <person name="Spackman E."/>
            <person name="Goraichik I."/>
            <person name="Dimitrov K.M."/>
            <person name="Suarez D.L."/>
            <person name="Swayne D.E."/>
        </authorList>
    </citation>
    <scope>NUCLEOTIDE SEQUENCE</scope>
    <source>
        <strain evidence="4">P21801</strain>
    </source>
</reference>
<dbReference type="EMBL" id="LT844544">
    <property type="protein sequence ID" value="SMN10314.1"/>
    <property type="molecule type" value="Genomic_DNA"/>
</dbReference>
<gene>
    <name evidence="4" type="ORF">P2180_004</name>
</gene>
<dbReference type="AlphaFoldDB" id="A0A2C8CV12"/>
<sequence length="202" mass="21461">MKNQAIALAMAMLGVSVPASAQIYESIFTDTNGIEVHAPSTRLLLNPASPVTLTLIAGLDRYVNVKITSATGTQLLNTTTTRTSVSDRLKAGDGSEFYGKKVTLPVLGEGRSVVQVSILDLNQSVVATYSYNWLVDTTPLSVNALTGNAAYGSTAGSVWKMGLEATGQFDFTSTNVTDVNGIEKGMFYVYHSNGSLFSTTQM</sequence>
<feature type="domain" description="Ig-like" evidence="2">
    <location>
        <begin position="153"/>
        <end position="202"/>
    </location>
</feature>
<dbReference type="Pfam" id="PF13752">
    <property type="entry name" value="DUF4165"/>
    <property type="match status" value="1"/>
</dbReference>
<organism evidence="4">
    <name type="scientific">Yersinia pestis</name>
    <dbReference type="NCBI Taxonomy" id="632"/>
    <lineage>
        <taxon>Bacteria</taxon>
        <taxon>Pseudomonadati</taxon>
        <taxon>Pseudomonadota</taxon>
        <taxon>Gammaproteobacteria</taxon>
        <taxon>Enterobacterales</taxon>
        <taxon>Yersiniaceae</taxon>
        <taxon>Yersinia</taxon>
    </lineage>
</organism>
<geneLocation type="plasmid" evidence="4">
    <name>I</name>
</geneLocation>
<dbReference type="InterPro" id="IPR025429">
    <property type="entry name" value="DUF4165"/>
</dbReference>
<evidence type="ECO:0000313" key="4">
    <source>
        <dbReference type="EMBL" id="SMN10314.1"/>
    </source>
</evidence>